<dbReference type="PRINTS" id="PR00344">
    <property type="entry name" value="BCTRLSENSOR"/>
</dbReference>
<comment type="subcellular location">
    <subcellularLocation>
        <location evidence="2">Cell inner membrane</location>
        <topology evidence="2">Multi-pass membrane protein</topology>
    </subcellularLocation>
</comment>
<dbReference type="InterPro" id="IPR004358">
    <property type="entry name" value="Sig_transdc_His_kin-like_C"/>
</dbReference>
<reference evidence="18" key="1">
    <citation type="submission" date="2016-08" db="EMBL/GenBank/DDBJ databases">
        <authorList>
            <person name="Seilhamer J.J."/>
        </authorList>
    </citation>
    <scope>NUCLEOTIDE SEQUENCE</scope>
    <source>
        <strain evidence="18">86</strain>
    </source>
</reference>
<evidence type="ECO:0000256" key="15">
    <source>
        <dbReference type="SAM" id="Phobius"/>
    </source>
</evidence>
<dbReference type="InterPro" id="IPR003594">
    <property type="entry name" value="HATPase_dom"/>
</dbReference>
<dbReference type="InterPro" id="IPR050980">
    <property type="entry name" value="2C_sensor_his_kinase"/>
</dbReference>
<evidence type="ECO:0000313" key="18">
    <source>
        <dbReference type="EMBL" id="SCM76731.1"/>
    </source>
</evidence>
<evidence type="ECO:0000256" key="7">
    <source>
        <dbReference type="ARBA" id="ARBA00022679"/>
    </source>
</evidence>
<dbReference type="GO" id="GO:0000155">
    <property type="term" value="F:phosphorelay sensor kinase activity"/>
    <property type="evidence" value="ECO:0007669"/>
    <property type="project" value="InterPro"/>
</dbReference>
<dbReference type="InterPro" id="IPR036890">
    <property type="entry name" value="HATPase_C_sf"/>
</dbReference>
<dbReference type="PANTHER" id="PTHR44936:SF5">
    <property type="entry name" value="SENSOR HISTIDINE KINASE ENVZ"/>
    <property type="match status" value="1"/>
</dbReference>
<sequence>MIGRILRLVFDSVAGQVIVLLVLSIAAMHGVLTAYFFLSNPSTMFAATPGETAGEIGAAAHMLAAASPDERPRLLELLKGSLPSFAACSAPVPEAADKVRFGPLAARLGDAATARKVFDGRPGPGDEFVGPLFLMLKDGTCYRLELPEGEAPHFFGPGTTMLGFLLITTVVLVSWAMVVIIGPLRRFEAAVERLRDMRSEVSVPEIGPRELRSAISAFNRMRARIGKLMAEKTAMLAAVSHDLRTPITRLRLRAEFIDDETIREPMLADLDHMAALAQVALVHLSGTDSPEPFDQTDLPSLLQTIADQFADLGHAVSYEGPSRLAARVRHRDILRAVSNLVENAVRYGDKVVVSLNKLPGRRLAISVADNGPGIPAAEREHLLEPFVRGDSARGSLPNSGFGLGLTIARDVAEAHGGSIVLADNPLHGLLATLEIEG</sequence>
<comment type="catalytic activity">
    <reaction evidence="1">
        <text>ATP + protein L-histidine = ADP + protein N-phospho-L-histidine.</text>
        <dbReference type="EC" id="2.7.13.3"/>
    </reaction>
</comment>
<dbReference type="PROSITE" id="PS50885">
    <property type="entry name" value="HAMP"/>
    <property type="match status" value="1"/>
</dbReference>
<dbReference type="AlphaFoldDB" id="A0A212LGN8"/>
<keyword evidence="5" id="KW-0997">Cell inner membrane</keyword>
<evidence type="ECO:0000256" key="10">
    <source>
        <dbReference type="ARBA" id="ARBA00022777"/>
    </source>
</evidence>
<dbReference type="InterPro" id="IPR003661">
    <property type="entry name" value="HisK_dim/P_dom"/>
</dbReference>
<name>A0A212LGN8_9HYPH</name>
<keyword evidence="10 18" id="KW-0418">Kinase</keyword>
<dbReference type="InterPro" id="IPR005467">
    <property type="entry name" value="His_kinase_dom"/>
</dbReference>
<dbReference type="Pfam" id="PF00512">
    <property type="entry name" value="HisKA"/>
    <property type="match status" value="1"/>
</dbReference>
<dbReference type="SMART" id="SM00387">
    <property type="entry name" value="HATPase_c"/>
    <property type="match status" value="1"/>
</dbReference>
<dbReference type="InterPro" id="IPR036097">
    <property type="entry name" value="HisK_dim/P_sf"/>
</dbReference>
<evidence type="ECO:0000256" key="5">
    <source>
        <dbReference type="ARBA" id="ARBA00022519"/>
    </source>
</evidence>
<evidence type="ECO:0000256" key="1">
    <source>
        <dbReference type="ARBA" id="ARBA00000085"/>
    </source>
</evidence>
<dbReference type="EMBL" id="FMJD01000008">
    <property type="protein sequence ID" value="SCM76731.1"/>
    <property type="molecule type" value="Genomic_DNA"/>
</dbReference>
<proteinExistence type="predicted"/>
<organism evidence="18">
    <name type="scientific">uncultured Pleomorphomonas sp</name>
    <dbReference type="NCBI Taxonomy" id="442121"/>
    <lineage>
        <taxon>Bacteria</taxon>
        <taxon>Pseudomonadati</taxon>
        <taxon>Pseudomonadota</taxon>
        <taxon>Alphaproteobacteria</taxon>
        <taxon>Hyphomicrobiales</taxon>
        <taxon>Pleomorphomonadaceae</taxon>
        <taxon>Pleomorphomonas</taxon>
        <taxon>environmental samples</taxon>
    </lineage>
</organism>
<dbReference type="Gene3D" id="3.30.565.10">
    <property type="entry name" value="Histidine kinase-like ATPase, C-terminal domain"/>
    <property type="match status" value="1"/>
</dbReference>
<keyword evidence="9" id="KW-0547">Nucleotide-binding</keyword>
<dbReference type="InterPro" id="IPR003660">
    <property type="entry name" value="HAMP_dom"/>
</dbReference>
<feature type="domain" description="Histidine kinase" evidence="16">
    <location>
        <begin position="238"/>
        <end position="437"/>
    </location>
</feature>
<feature type="transmembrane region" description="Helical" evidence="15">
    <location>
        <begin position="162"/>
        <end position="184"/>
    </location>
</feature>
<evidence type="ECO:0000256" key="13">
    <source>
        <dbReference type="ARBA" id="ARBA00023012"/>
    </source>
</evidence>
<evidence type="ECO:0000256" key="11">
    <source>
        <dbReference type="ARBA" id="ARBA00022840"/>
    </source>
</evidence>
<dbReference type="Pfam" id="PF00672">
    <property type="entry name" value="HAMP"/>
    <property type="match status" value="1"/>
</dbReference>
<dbReference type="CDD" id="cd00082">
    <property type="entry name" value="HisKA"/>
    <property type="match status" value="1"/>
</dbReference>
<evidence type="ECO:0000256" key="9">
    <source>
        <dbReference type="ARBA" id="ARBA00022741"/>
    </source>
</evidence>
<dbReference type="GO" id="GO:0005886">
    <property type="term" value="C:plasma membrane"/>
    <property type="evidence" value="ECO:0007669"/>
    <property type="project" value="UniProtKB-SubCell"/>
</dbReference>
<feature type="transmembrane region" description="Helical" evidence="15">
    <location>
        <begin position="12"/>
        <end position="38"/>
    </location>
</feature>
<dbReference type="Gene3D" id="1.10.287.130">
    <property type="match status" value="1"/>
</dbReference>
<dbReference type="CDD" id="cd00075">
    <property type="entry name" value="HATPase"/>
    <property type="match status" value="1"/>
</dbReference>
<dbReference type="CDD" id="cd06225">
    <property type="entry name" value="HAMP"/>
    <property type="match status" value="1"/>
</dbReference>
<gene>
    <name evidence="18" type="ORF">KL86PLE_40536</name>
</gene>
<keyword evidence="14 15" id="KW-0472">Membrane</keyword>
<protein>
    <recommendedName>
        <fullName evidence="3">histidine kinase</fullName>
        <ecNumber evidence="3">2.7.13.3</ecNumber>
    </recommendedName>
</protein>
<dbReference type="SMART" id="SM00304">
    <property type="entry name" value="HAMP"/>
    <property type="match status" value="1"/>
</dbReference>
<evidence type="ECO:0000256" key="14">
    <source>
        <dbReference type="ARBA" id="ARBA00023136"/>
    </source>
</evidence>
<dbReference type="PROSITE" id="PS50109">
    <property type="entry name" value="HIS_KIN"/>
    <property type="match status" value="1"/>
</dbReference>
<evidence type="ECO:0000259" key="17">
    <source>
        <dbReference type="PROSITE" id="PS50885"/>
    </source>
</evidence>
<keyword evidence="8 15" id="KW-0812">Transmembrane</keyword>
<evidence type="ECO:0000256" key="4">
    <source>
        <dbReference type="ARBA" id="ARBA00022475"/>
    </source>
</evidence>
<dbReference type="SUPFAM" id="SSF47384">
    <property type="entry name" value="Homodimeric domain of signal transducing histidine kinase"/>
    <property type="match status" value="1"/>
</dbReference>
<dbReference type="Pfam" id="PF02518">
    <property type="entry name" value="HATPase_c"/>
    <property type="match status" value="1"/>
</dbReference>
<accession>A0A212LGN8</accession>
<dbReference type="PANTHER" id="PTHR44936">
    <property type="entry name" value="SENSOR PROTEIN CREC"/>
    <property type="match status" value="1"/>
</dbReference>
<feature type="domain" description="HAMP" evidence="17">
    <location>
        <begin position="178"/>
        <end position="230"/>
    </location>
</feature>
<keyword evidence="6" id="KW-0597">Phosphoprotein</keyword>
<evidence type="ECO:0000256" key="8">
    <source>
        <dbReference type="ARBA" id="ARBA00022692"/>
    </source>
</evidence>
<evidence type="ECO:0000256" key="12">
    <source>
        <dbReference type="ARBA" id="ARBA00022989"/>
    </source>
</evidence>
<dbReference type="EC" id="2.7.13.3" evidence="3"/>
<dbReference type="RefSeq" id="WP_288196814.1">
    <property type="nucleotide sequence ID" value="NZ_LT608334.1"/>
</dbReference>
<keyword evidence="12 15" id="KW-1133">Transmembrane helix</keyword>
<dbReference type="GO" id="GO:0005524">
    <property type="term" value="F:ATP binding"/>
    <property type="evidence" value="ECO:0007669"/>
    <property type="project" value="UniProtKB-KW"/>
</dbReference>
<evidence type="ECO:0000256" key="3">
    <source>
        <dbReference type="ARBA" id="ARBA00012438"/>
    </source>
</evidence>
<evidence type="ECO:0000256" key="2">
    <source>
        <dbReference type="ARBA" id="ARBA00004429"/>
    </source>
</evidence>
<keyword evidence="13" id="KW-0902">Two-component regulatory system</keyword>
<keyword evidence="11" id="KW-0067">ATP-binding</keyword>
<dbReference type="SUPFAM" id="SSF55874">
    <property type="entry name" value="ATPase domain of HSP90 chaperone/DNA topoisomerase II/histidine kinase"/>
    <property type="match status" value="1"/>
</dbReference>
<keyword evidence="4" id="KW-1003">Cell membrane</keyword>
<evidence type="ECO:0000259" key="16">
    <source>
        <dbReference type="PROSITE" id="PS50109"/>
    </source>
</evidence>
<evidence type="ECO:0000256" key="6">
    <source>
        <dbReference type="ARBA" id="ARBA00022553"/>
    </source>
</evidence>
<keyword evidence="7" id="KW-0808">Transferase</keyword>